<evidence type="ECO:0000313" key="1">
    <source>
        <dbReference type="EMBL" id="EXJ68999.1"/>
    </source>
</evidence>
<sequence length="195" mass="22119">MSVDETRGVLPNASGRLEMLEEHSRTTTLLQKLTYLRLAIVQAPSYISTTQETVNTYPELMDDLGMNCHPFFILFEQIRRHHRREAEFLSAVACLHEKDVPLSLLPELSSKKAMVDAIATLNGYSFVTSRSMGGIGSHSEPLHDIHRLVHIAARKWLKGNCTLPGLMKAFAMMVAWREPELGYLSYCNLGWARFR</sequence>
<reference evidence="1 2" key="1">
    <citation type="submission" date="2013-03" db="EMBL/GenBank/DDBJ databases">
        <title>The Genome Sequence of Cladophialophora psammophila CBS 110553.</title>
        <authorList>
            <consortium name="The Broad Institute Genomics Platform"/>
            <person name="Cuomo C."/>
            <person name="de Hoog S."/>
            <person name="Gorbushina A."/>
            <person name="Walker B."/>
            <person name="Young S.K."/>
            <person name="Zeng Q."/>
            <person name="Gargeya S."/>
            <person name="Fitzgerald M."/>
            <person name="Haas B."/>
            <person name="Abouelleil A."/>
            <person name="Allen A.W."/>
            <person name="Alvarado L."/>
            <person name="Arachchi H.M."/>
            <person name="Berlin A.M."/>
            <person name="Chapman S.B."/>
            <person name="Gainer-Dewar J."/>
            <person name="Goldberg J."/>
            <person name="Griggs A."/>
            <person name="Gujja S."/>
            <person name="Hansen M."/>
            <person name="Howarth C."/>
            <person name="Imamovic A."/>
            <person name="Ireland A."/>
            <person name="Larimer J."/>
            <person name="McCowan C."/>
            <person name="Murphy C."/>
            <person name="Pearson M."/>
            <person name="Poon T.W."/>
            <person name="Priest M."/>
            <person name="Roberts A."/>
            <person name="Saif S."/>
            <person name="Shea T."/>
            <person name="Sisk P."/>
            <person name="Sykes S."/>
            <person name="Wortman J."/>
            <person name="Nusbaum C."/>
            <person name="Birren B."/>
        </authorList>
    </citation>
    <scope>NUCLEOTIDE SEQUENCE [LARGE SCALE GENOMIC DNA]</scope>
    <source>
        <strain evidence="1 2">CBS 110553</strain>
    </source>
</reference>
<dbReference type="EMBL" id="AMGX01000012">
    <property type="protein sequence ID" value="EXJ68999.1"/>
    <property type="molecule type" value="Genomic_DNA"/>
</dbReference>
<dbReference type="GeneID" id="19192636"/>
<gene>
    <name evidence="1" type="ORF">A1O5_07934</name>
</gene>
<dbReference type="OrthoDB" id="5986190at2759"/>
<protein>
    <submittedName>
        <fullName evidence="1">Uncharacterized protein</fullName>
    </submittedName>
</protein>
<dbReference type="STRING" id="1182543.W9XF45"/>
<proteinExistence type="predicted"/>
<name>W9XF45_9EURO</name>
<accession>W9XF45</accession>
<dbReference type="RefSeq" id="XP_007746709.1">
    <property type="nucleotide sequence ID" value="XM_007748519.1"/>
</dbReference>
<dbReference type="Proteomes" id="UP000019471">
    <property type="component" value="Unassembled WGS sequence"/>
</dbReference>
<dbReference type="AlphaFoldDB" id="W9XF45"/>
<evidence type="ECO:0000313" key="2">
    <source>
        <dbReference type="Proteomes" id="UP000019471"/>
    </source>
</evidence>
<dbReference type="HOGENOM" id="CLU_1396176_0_0_1"/>
<comment type="caution">
    <text evidence="1">The sequence shown here is derived from an EMBL/GenBank/DDBJ whole genome shotgun (WGS) entry which is preliminary data.</text>
</comment>
<keyword evidence="2" id="KW-1185">Reference proteome</keyword>
<organism evidence="1 2">
    <name type="scientific">Cladophialophora psammophila CBS 110553</name>
    <dbReference type="NCBI Taxonomy" id="1182543"/>
    <lineage>
        <taxon>Eukaryota</taxon>
        <taxon>Fungi</taxon>
        <taxon>Dikarya</taxon>
        <taxon>Ascomycota</taxon>
        <taxon>Pezizomycotina</taxon>
        <taxon>Eurotiomycetes</taxon>
        <taxon>Chaetothyriomycetidae</taxon>
        <taxon>Chaetothyriales</taxon>
        <taxon>Herpotrichiellaceae</taxon>
        <taxon>Cladophialophora</taxon>
    </lineage>
</organism>